<feature type="region of interest" description="Disordered" evidence="1">
    <location>
        <begin position="76"/>
        <end position="151"/>
    </location>
</feature>
<feature type="domain" description="DUF7730" evidence="2">
    <location>
        <begin position="170"/>
        <end position="283"/>
    </location>
</feature>
<sequence length="369" mass="42389">MAYYAPGTIIPSKLHLIQAKSAQSAIFRFLDLPGEIRNKIYDLVYEECVVGVRMSNQPQFHDELIDRPFVHYQRQTYNQYDKKRRPDAPQRGERQRGNKTIQPSSKADTKPQKQATVAIQEQSCAVSQKSSNPQQRRHQRYKNGPSRISHDVLSLTRSGGGDLAHYDIPFNLLFSSRQIYNEALCVMYAKTFFRINSTKALNRFLSVTPLRALQAIRGLGISHRTQGEPKLTENRRFKILDDKKWSTTCKQIGEKMTDLKTLRLNLELHDWPCHLTLDEEWAQPILSLRRNGLDRVDATLSHTAFIQERLNAAARNLEVAMLSNEGRMAKFAQEKKLLEARKKKMESKPPGVLVIKMDNISSTPKMQKA</sequence>
<dbReference type="InterPro" id="IPR056632">
    <property type="entry name" value="DUF7730"/>
</dbReference>
<proteinExistence type="predicted"/>
<dbReference type="Proteomes" id="UP000606974">
    <property type="component" value="Unassembled WGS sequence"/>
</dbReference>
<evidence type="ECO:0000313" key="4">
    <source>
        <dbReference type="Proteomes" id="UP000606974"/>
    </source>
</evidence>
<dbReference type="EMBL" id="JAACFV010000004">
    <property type="protein sequence ID" value="KAF7513657.1"/>
    <property type="molecule type" value="Genomic_DNA"/>
</dbReference>
<organism evidence="3 4">
    <name type="scientific">Endocarpon pusillum</name>
    <dbReference type="NCBI Taxonomy" id="364733"/>
    <lineage>
        <taxon>Eukaryota</taxon>
        <taxon>Fungi</taxon>
        <taxon>Dikarya</taxon>
        <taxon>Ascomycota</taxon>
        <taxon>Pezizomycotina</taxon>
        <taxon>Eurotiomycetes</taxon>
        <taxon>Chaetothyriomycetidae</taxon>
        <taxon>Verrucariales</taxon>
        <taxon>Verrucariaceae</taxon>
        <taxon>Endocarpon</taxon>
    </lineage>
</organism>
<feature type="compositionally biased region" description="Basic and acidic residues" evidence="1">
    <location>
        <begin position="80"/>
        <end position="96"/>
    </location>
</feature>
<dbReference type="Pfam" id="PF24864">
    <property type="entry name" value="DUF7730"/>
    <property type="match status" value="1"/>
</dbReference>
<accession>A0A8H7E8Y4</accession>
<dbReference type="AlphaFoldDB" id="A0A8H7E8Y4"/>
<protein>
    <recommendedName>
        <fullName evidence="2">DUF7730 domain-containing protein</fullName>
    </recommendedName>
</protein>
<name>A0A8H7E8Y4_9EURO</name>
<evidence type="ECO:0000259" key="2">
    <source>
        <dbReference type="Pfam" id="PF24864"/>
    </source>
</evidence>
<dbReference type="PANTHER" id="PTHR38790">
    <property type="entry name" value="2EXR DOMAIN-CONTAINING PROTEIN-RELATED"/>
    <property type="match status" value="1"/>
</dbReference>
<dbReference type="PANTHER" id="PTHR38790:SF8">
    <property type="entry name" value="F-BOX DOMAIN-CONTAINING PROTEIN"/>
    <property type="match status" value="1"/>
</dbReference>
<gene>
    <name evidence="3" type="ORF">GJ744_007708</name>
</gene>
<reference evidence="3" key="1">
    <citation type="submission" date="2020-02" db="EMBL/GenBank/DDBJ databases">
        <authorList>
            <person name="Palmer J.M."/>
        </authorList>
    </citation>
    <scope>NUCLEOTIDE SEQUENCE</scope>
    <source>
        <strain evidence="3">EPUS1.4</strain>
        <tissue evidence="3">Thallus</tissue>
    </source>
</reference>
<feature type="compositionally biased region" description="Polar residues" evidence="1">
    <location>
        <begin position="98"/>
        <end position="134"/>
    </location>
</feature>
<dbReference type="OrthoDB" id="4757095at2759"/>
<comment type="caution">
    <text evidence="3">The sequence shown here is derived from an EMBL/GenBank/DDBJ whole genome shotgun (WGS) entry which is preliminary data.</text>
</comment>
<evidence type="ECO:0000256" key="1">
    <source>
        <dbReference type="SAM" id="MobiDB-lite"/>
    </source>
</evidence>
<evidence type="ECO:0000313" key="3">
    <source>
        <dbReference type="EMBL" id="KAF7513657.1"/>
    </source>
</evidence>
<keyword evidence="4" id="KW-1185">Reference proteome</keyword>